<dbReference type="Proteomes" id="UP000265520">
    <property type="component" value="Unassembled WGS sequence"/>
</dbReference>
<dbReference type="AlphaFoldDB" id="A0A392PZN9"/>
<feature type="non-terminal residue" evidence="1">
    <location>
        <position position="123"/>
    </location>
</feature>
<keyword evidence="2" id="KW-1185">Reference proteome</keyword>
<organism evidence="1 2">
    <name type="scientific">Trifolium medium</name>
    <dbReference type="NCBI Taxonomy" id="97028"/>
    <lineage>
        <taxon>Eukaryota</taxon>
        <taxon>Viridiplantae</taxon>
        <taxon>Streptophyta</taxon>
        <taxon>Embryophyta</taxon>
        <taxon>Tracheophyta</taxon>
        <taxon>Spermatophyta</taxon>
        <taxon>Magnoliopsida</taxon>
        <taxon>eudicotyledons</taxon>
        <taxon>Gunneridae</taxon>
        <taxon>Pentapetalae</taxon>
        <taxon>rosids</taxon>
        <taxon>fabids</taxon>
        <taxon>Fabales</taxon>
        <taxon>Fabaceae</taxon>
        <taxon>Papilionoideae</taxon>
        <taxon>50 kb inversion clade</taxon>
        <taxon>NPAAA clade</taxon>
        <taxon>Hologalegina</taxon>
        <taxon>IRL clade</taxon>
        <taxon>Trifolieae</taxon>
        <taxon>Trifolium</taxon>
    </lineage>
</organism>
<protein>
    <submittedName>
        <fullName evidence="1">TIR-NBS-LRR type disease resistance protein</fullName>
    </submittedName>
</protein>
<proteinExistence type="predicted"/>
<accession>A0A392PZN9</accession>
<evidence type="ECO:0000313" key="1">
    <source>
        <dbReference type="EMBL" id="MCI17314.1"/>
    </source>
</evidence>
<reference evidence="1 2" key="1">
    <citation type="journal article" date="2018" name="Front. Plant Sci.">
        <title>Red Clover (Trifolium pratense) and Zigzag Clover (T. medium) - A Picture of Genomic Similarities and Differences.</title>
        <authorList>
            <person name="Dluhosova J."/>
            <person name="Istvanek J."/>
            <person name="Nedelnik J."/>
            <person name="Repkova J."/>
        </authorList>
    </citation>
    <scope>NUCLEOTIDE SEQUENCE [LARGE SCALE GENOMIC DNA]</scope>
    <source>
        <strain evidence="2">cv. 10/8</strain>
        <tissue evidence="1">Leaf</tissue>
    </source>
</reference>
<sequence length="123" mass="14192">MSNLFSLAYLNLAHCSRLRSLPDLEFCATSTSGGRYFKMVSGSHNHRSGLYIFNSPYLMIREGGHNLALSWLEKLVEKPCHFRCGFDIVVPGNKIPQWFHHNMRKLSSNNFWFFTLFIFVTAA</sequence>
<dbReference type="EMBL" id="LXQA010104897">
    <property type="protein sequence ID" value="MCI17314.1"/>
    <property type="molecule type" value="Genomic_DNA"/>
</dbReference>
<comment type="caution">
    <text evidence="1">The sequence shown here is derived from an EMBL/GenBank/DDBJ whole genome shotgun (WGS) entry which is preliminary data.</text>
</comment>
<evidence type="ECO:0000313" key="2">
    <source>
        <dbReference type="Proteomes" id="UP000265520"/>
    </source>
</evidence>
<name>A0A392PZN9_9FABA</name>